<dbReference type="InterPro" id="IPR022572">
    <property type="entry name" value="DNA_rep/recomb_RecO_N"/>
</dbReference>
<dbReference type="Pfam" id="PF11967">
    <property type="entry name" value="RecO_N"/>
    <property type="match status" value="1"/>
</dbReference>
<dbReference type="InterPro" id="IPR012340">
    <property type="entry name" value="NA-bd_OB-fold"/>
</dbReference>
<evidence type="ECO:0000259" key="5">
    <source>
        <dbReference type="Pfam" id="PF11967"/>
    </source>
</evidence>
<keyword evidence="3 4" id="KW-0234">DNA repair</keyword>
<dbReference type="GO" id="GO:0043590">
    <property type="term" value="C:bacterial nucleoid"/>
    <property type="evidence" value="ECO:0007669"/>
    <property type="project" value="TreeGrafter"/>
</dbReference>
<evidence type="ECO:0000256" key="3">
    <source>
        <dbReference type="ARBA" id="ARBA00023204"/>
    </source>
</evidence>
<evidence type="ECO:0000256" key="1">
    <source>
        <dbReference type="ARBA" id="ARBA00022763"/>
    </source>
</evidence>
<dbReference type="Proteomes" id="UP000831290">
    <property type="component" value="Chromosome"/>
</dbReference>
<sequence length="239" mass="27665">MIVNTRAVVLSSLKYNDTSLIVKCFTQSDGIKSYLLKGILTSKRGRLKTAYFQPLMQLEIVARHKNKGTLESIHEVKPACHYNTLHSNLSKNALCIFLSEMLSFSIYEEEQNIPLFNYLEYSLTWLDNNETVANFHISFLLGLTKYLGFSPDEESTHLPFFDLQEGIFSHTKPLTPYIEGNNLKNFRSFLGIIFDDIHNVKMNNIQRLELLNTVILYFELHLHGFRKPKSLQVLSQVFH</sequence>
<dbReference type="InterPro" id="IPR003717">
    <property type="entry name" value="RecO"/>
</dbReference>
<dbReference type="PANTHER" id="PTHR33991:SF1">
    <property type="entry name" value="DNA REPAIR PROTEIN RECO"/>
    <property type="match status" value="1"/>
</dbReference>
<dbReference type="KEGG" id="fbm:MQE35_07600"/>
<proteinExistence type="inferred from homology"/>
<dbReference type="NCBIfam" id="TIGR00613">
    <property type="entry name" value="reco"/>
    <property type="match status" value="1"/>
</dbReference>
<keyword evidence="2 4" id="KW-0233">DNA recombination</keyword>
<reference evidence="6" key="1">
    <citation type="submission" date="2022-03" db="EMBL/GenBank/DDBJ databases">
        <title>Description of Abyssus ytuae gen. nov., sp. nov., a novel member of the family Flavobacteriaceae isolated from the sediment of Mariana Trench.</title>
        <authorList>
            <person name="Zhang J."/>
            <person name="Xu X."/>
        </authorList>
    </citation>
    <scope>NUCLEOTIDE SEQUENCE</scope>
    <source>
        <strain evidence="6">MT3330</strain>
    </source>
</reference>
<dbReference type="RefSeq" id="WP_255845769.1">
    <property type="nucleotide sequence ID" value="NZ_CP094358.1"/>
</dbReference>
<dbReference type="InterPro" id="IPR037278">
    <property type="entry name" value="ARFGAP/RecO"/>
</dbReference>
<dbReference type="SUPFAM" id="SSF50249">
    <property type="entry name" value="Nucleic acid-binding proteins"/>
    <property type="match status" value="1"/>
</dbReference>
<evidence type="ECO:0000313" key="6">
    <source>
        <dbReference type="EMBL" id="UOB19152.1"/>
    </source>
</evidence>
<keyword evidence="1 4" id="KW-0227">DNA damage</keyword>
<accession>A0A9E7CUY9</accession>
<dbReference type="EMBL" id="CP094358">
    <property type="protein sequence ID" value="UOB19152.1"/>
    <property type="molecule type" value="Genomic_DNA"/>
</dbReference>
<dbReference type="GO" id="GO:0006310">
    <property type="term" value="P:DNA recombination"/>
    <property type="evidence" value="ECO:0007669"/>
    <property type="project" value="UniProtKB-UniRule"/>
</dbReference>
<organism evidence="6 7">
    <name type="scientific">Abyssalbus ytuae</name>
    <dbReference type="NCBI Taxonomy" id="2926907"/>
    <lineage>
        <taxon>Bacteria</taxon>
        <taxon>Pseudomonadati</taxon>
        <taxon>Bacteroidota</taxon>
        <taxon>Flavobacteriia</taxon>
        <taxon>Flavobacteriales</taxon>
        <taxon>Flavobacteriaceae</taxon>
        <taxon>Abyssalbus</taxon>
    </lineage>
</organism>
<dbReference type="SUPFAM" id="SSF57863">
    <property type="entry name" value="ArfGap/RecO-like zinc finger"/>
    <property type="match status" value="1"/>
</dbReference>
<dbReference type="AlphaFoldDB" id="A0A9E7CUY9"/>
<evidence type="ECO:0000256" key="4">
    <source>
        <dbReference type="HAMAP-Rule" id="MF_00201"/>
    </source>
</evidence>
<protein>
    <recommendedName>
        <fullName evidence="4">DNA repair protein RecO</fullName>
    </recommendedName>
    <alternativeName>
        <fullName evidence="4">Recombination protein O</fullName>
    </alternativeName>
</protein>
<dbReference type="PANTHER" id="PTHR33991">
    <property type="entry name" value="DNA REPAIR PROTEIN RECO"/>
    <property type="match status" value="1"/>
</dbReference>
<feature type="domain" description="DNA replication/recombination mediator RecO N-terminal" evidence="5">
    <location>
        <begin position="1"/>
        <end position="78"/>
    </location>
</feature>
<name>A0A9E7CUY9_9FLAO</name>
<comment type="function">
    <text evidence="4">Involved in DNA repair and RecF pathway recombination.</text>
</comment>
<comment type="similarity">
    <text evidence="4">Belongs to the RecO family.</text>
</comment>
<dbReference type="GO" id="GO:0006302">
    <property type="term" value="P:double-strand break repair"/>
    <property type="evidence" value="ECO:0007669"/>
    <property type="project" value="TreeGrafter"/>
</dbReference>
<evidence type="ECO:0000313" key="7">
    <source>
        <dbReference type="Proteomes" id="UP000831290"/>
    </source>
</evidence>
<dbReference type="Pfam" id="PF02565">
    <property type="entry name" value="RecO_C"/>
    <property type="match status" value="1"/>
</dbReference>
<evidence type="ECO:0000256" key="2">
    <source>
        <dbReference type="ARBA" id="ARBA00023172"/>
    </source>
</evidence>
<keyword evidence="7" id="KW-1185">Reference proteome</keyword>
<dbReference type="HAMAP" id="MF_00201">
    <property type="entry name" value="RecO"/>
    <property type="match status" value="1"/>
</dbReference>
<gene>
    <name evidence="4 6" type="primary">recO</name>
    <name evidence="6" type="ORF">MQE35_07600</name>
</gene>
<dbReference type="Gene3D" id="2.40.50.140">
    <property type="entry name" value="Nucleic acid-binding proteins"/>
    <property type="match status" value="1"/>
</dbReference>